<sequence>MGGVMTLFLVVSGTLVTTTTAQREVRFENCTEGGESIRSLVVTPCTSDPCVVPVGSFINISFELISNQDSINLHLDPRVQLLAMELPIPGVERNACKFTDTACPVSEGQLLRGTVPVHVYSFLPPVYVTHMHNLFCSE</sequence>
<comment type="caution">
    <text evidence="1">The sequence shown here is derived from an EMBL/GenBank/DDBJ whole genome shotgun (WGS) entry which is preliminary data.</text>
</comment>
<protein>
    <submittedName>
        <fullName evidence="1">Uncharacterized protein</fullName>
    </submittedName>
</protein>
<accession>A0ACB7T0Z1</accession>
<keyword evidence="2" id="KW-1185">Reference proteome</keyword>
<reference evidence="1" key="1">
    <citation type="submission" date="2020-05" db="EMBL/GenBank/DDBJ databases">
        <title>Large-scale comparative analyses of tick genomes elucidate their genetic diversity and vector capacities.</title>
        <authorList>
            <person name="Jia N."/>
            <person name="Wang J."/>
            <person name="Shi W."/>
            <person name="Du L."/>
            <person name="Sun Y."/>
            <person name="Zhan W."/>
            <person name="Jiang J."/>
            <person name="Wang Q."/>
            <person name="Zhang B."/>
            <person name="Ji P."/>
            <person name="Sakyi L.B."/>
            <person name="Cui X."/>
            <person name="Yuan T."/>
            <person name="Jiang B."/>
            <person name="Yang W."/>
            <person name="Lam T.T.-Y."/>
            <person name="Chang Q."/>
            <person name="Ding S."/>
            <person name="Wang X."/>
            <person name="Zhu J."/>
            <person name="Ruan X."/>
            <person name="Zhao L."/>
            <person name="Wei J."/>
            <person name="Que T."/>
            <person name="Du C."/>
            <person name="Cheng J."/>
            <person name="Dai P."/>
            <person name="Han X."/>
            <person name="Huang E."/>
            <person name="Gao Y."/>
            <person name="Liu J."/>
            <person name="Shao H."/>
            <person name="Ye R."/>
            <person name="Li L."/>
            <person name="Wei W."/>
            <person name="Wang X."/>
            <person name="Wang C."/>
            <person name="Yang T."/>
            <person name="Huo Q."/>
            <person name="Li W."/>
            <person name="Guo W."/>
            <person name="Chen H."/>
            <person name="Zhou L."/>
            <person name="Ni X."/>
            <person name="Tian J."/>
            <person name="Zhou Y."/>
            <person name="Sheng Y."/>
            <person name="Liu T."/>
            <person name="Pan Y."/>
            <person name="Xia L."/>
            <person name="Li J."/>
            <person name="Zhao F."/>
            <person name="Cao W."/>
        </authorList>
    </citation>
    <scope>NUCLEOTIDE SEQUENCE</scope>
    <source>
        <strain evidence="1">Hyas-2018</strain>
    </source>
</reference>
<dbReference type="Proteomes" id="UP000821845">
    <property type="component" value="Chromosome 2"/>
</dbReference>
<proteinExistence type="predicted"/>
<evidence type="ECO:0000313" key="1">
    <source>
        <dbReference type="EMBL" id="KAH6939839.1"/>
    </source>
</evidence>
<name>A0ACB7T0Z1_HYAAI</name>
<evidence type="ECO:0000313" key="2">
    <source>
        <dbReference type="Proteomes" id="UP000821845"/>
    </source>
</evidence>
<gene>
    <name evidence="1" type="ORF">HPB50_021884</name>
</gene>
<organism evidence="1 2">
    <name type="scientific">Hyalomma asiaticum</name>
    <name type="common">Tick</name>
    <dbReference type="NCBI Taxonomy" id="266040"/>
    <lineage>
        <taxon>Eukaryota</taxon>
        <taxon>Metazoa</taxon>
        <taxon>Ecdysozoa</taxon>
        <taxon>Arthropoda</taxon>
        <taxon>Chelicerata</taxon>
        <taxon>Arachnida</taxon>
        <taxon>Acari</taxon>
        <taxon>Parasitiformes</taxon>
        <taxon>Ixodida</taxon>
        <taxon>Ixodoidea</taxon>
        <taxon>Ixodidae</taxon>
        <taxon>Hyalomminae</taxon>
        <taxon>Hyalomma</taxon>
    </lineage>
</organism>
<dbReference type="EMBL" id="CM023482">
    <property type="protein sequence ID" value="KAH6939839.1"/>
    <property type="molecule type" value="Genomic_DNA"/>
</dbReference>